<proteinExistence type="predicted"/>
<dbReference type="InterPro" id="IPR048494">
    <property type="entry name" value="Dit-like_N"/>
</dbReference>
<dbReference type="STRING" id="742823.HMPREF9465_00931"/>
<feature type="domain" description="Dit-like phage tail protein N-terminal" evidence="1">
    <location>
        <begin position="23"/>
        <end position="128"/>
    </location>
</feature>
<comment type="caution">
    <text evidence="2">The sequence shown here is derived from an EMBL/GenBank/DDBJ whole genome shotgun (WGS) entry which is preliminary data.</text>
</comment>
<dbReference type="Pfam" id="PF21821">
    <property type="entry name" value="Dit_like"/>
    <property type="match status" value="1"/>
</dbReference>
<accession>K1JXW6</accession>
<dbReference type="AlphaFoldDB" id="K1JXW6"/>
<evidence type="ECO:0000313" key="3">
    <source>
        <dbReference type="Proteomes" id="UP000005835"/>
    </source>
</evidence>
<dbReference type="HOGENOM" id="CLU_1515097_0_0_4"/>
<keyword evidence="3" id="KW-1185">Reference proteome</keyword>
<organism evidence="2 3">
    <name type="scientific">Sutterella wadsworthensis 2_1_59BFAA</name>
    <dbReference type="NCBI Taxonomy" id="742823"/>
    <lineage>
        <taxon>Bacteria</taxon>
        <taxon>Pseudomonadati</taxon>
        <taxon>Pseudomonadota</taxon>
        <taxon>Betaproteobacteria</taxon>
        <taxon>Burkholderiales</taxon>
        <taxon>Sutterellaceae</taxon>
        <taxon>Sutterella</taxon>
    </lineage>
</organism>
<sequence>MAEVWAIVDENARPFCGYTALDGFEDNSTANVPTEPQENGALYAYDKVPQPSECSVSLLFSGDYQAQQEAVSRLESYRCGVQLFRILTPSKVYSRMAVVSYGYTRSATNGANALEIHVDFREVQSAKVGGASVAWAPKSANAANKVQTGQAQGGLVADLFS</sequence>
<dbReference type="EMBL" id="ADMG01000024">
    <property type="protein sequence ID" value="EKB31453.1"/>
    <property type="molecule type" value="Genomic_DNA"/>
</dbReference>
<dbReference type="eggNOG" id="ENOG5030YJY">
    <property type="taxonomic scope" value="Bacteria"/>
</dbReference>
<gene>
    <name evidence="2" type="ORF">HMPREF9465_00931</name>
</gene>
<name>K1JXW6_9BURK</name>
<evidence type="ECO:0000259" key="1">
    <source>
        <dbReference type="Pfam" id="PF21821"/>
    </source>
</evidence>
<evidence type="ECO:0000313" key="2">
    <source>
        <dbReference type="EMBL" id="EKB31453.1"/>
    </source>
</evidence>
<reference evidence="2 3" key="1">
    <citation type="submission" date="2012-05" db="EMBL/GenBank/DDBJ databases">
        <title>The Genome Sequence of Sutterella wadsworthensis 2_1_59BFAA.</title>
        <authorList>
            <consortium name="The Broad Institute Genome Sequencing Platform"/>
            <person name="Earl A."/>
            <person name="Ward D."/>
            <person name="Feldgarden M."/>
            <person name="Gevers D."/>
            <person name="Daigneault M."/>
            <person name="Strauss J."/>
            <person name="Allen-Vercoe E."/>
            <person name="Walker B."/>
            <person name="Young S.K."/>
            <person name="Zeng Q."/>
            <person name="Gargeya S."/>
            <person name="Fitzgerald M."/>
            <person name="Haas B."/>
            <person name="Abouelleil A."/>
            <person name="Alvarado L."/>
            <person name="Arachchi H.M."/>
            <person name="Berlin A.M."/>
            <person name="Chapman S.B."/>
            <person name="Goldberg J."/>
            <person name="Griggs A."/>
            <person name="Gujja S."/>
            <person name="Hansen M."/>
            <person name="Howarth C."/>
            <person name="Imamovic A."/>
            <person name="Larimer J."/>
            <person name="McCowen C."/>
            <person name="Montmayeur A."/>
            <person name="Murphy C."/>
            <person name="Neiman D."/>
            <person name="Pearson M."/>
            <person name="Priest M."/>
            <person name="Roberts A."/>
            <person name="Saif S."/>
            <person name="Shea T."/>
            <person name="Sisk P."/>
            <person name="Sykes S."/>
            <person name="Wortman J."/>
            <person name="Nusbaum C."/>
            <person name="Birren B."/>
        </authorList>
    </citation>
    <scope>NUCLEOTIDE SEQUENCE [LARGE SCALE GENOMIC DNA]</scope>
    <source>
        <strain evidence="2 3">2_1_59BFAA</strain>
    </source>
</reference>
<protein>
    <recommendedName>
        <fullName evidence="1">Dit-like phage tail protein N-terminal domain-containing protein</fullName>
    </recommendedName>
</protein>
<dbReference type="Proteomes" id="UP000005835">
    <property type="component" value="Unassembled WGS sequence"/>
</dbReference>